<comment type="caution">
    <text evidence="1">The sequence shown here is derived from an EMBL/GenBank/DDBJ whole genome shotgun (WGS) entry which is preliminary data.</text>
</comment>
<reference evidence="2" key="1">
    <citation type="journal article" date="2019" name="Curr. Biol.">
        <title>Genome Sequence of Striga asiatica Provides Insight into the Evolution of Plant Parasitism.</title>
        <authorList>
            <person name="Yoshida S."/>
            <person name="Kim S."/>
            <person name="Wafula E.K."/>
            <person name="Tanskanen J."/>
            <person name="Kim Y.M."/>
            <person name="Honaas L."/>
            <person name="Yang Z."/>
            <person name="Spallek T."/>
            <person name="Conn C.E."/>
            <person name="Ichihashi Y."/>
            <person name="Cheong K."/>
            <person name="Cui S."/>
            <person name="Der J.P."/>
            <person name="Gundlach H."/>
            <person name="Jiao Y."/>
            <person name="Hori C."/>
            <person name="Ishida J.K."/>
            <person name="Kasahara H."/>
            <person name="Kiba T."/>
            <person name="Kim M.S."/>
            <person name="Koo N."/>
            <person name="Laohavisit A."/>
            <person name="Lee Y.H."/>
            <person name="Lumba S."/>
            <person name="McCourt P."/>
            <person name="Mortimer J.C."/>
            <person name="Mutuku J.M."/>
            <person name="Nomura T."/>
            <person name="Sasaki-Sekimoto Y."/>
            <person name="Seto Y."/>
            <person name="Wang Y."/>
            <person name="Wakatake T."/>
            <person name="Sakakibara H."/>
            <person name="Demura T."/>
            <person name="Yamaguchi S."/>
            <person name="Yoneyama K."/>
            <person name="Manabe R.I."/>
            <person name="Nelson D.C."/>
            <person name="Schulman A.H."/>
            <person name="Timko M.P."/>
            <person name="dePamphilis C.W."/>
            <person name="Choi D."/>
            <person name="Shirasu K."/>
        </authorList>
    </citation>
    <scope>NUCLEOTIDE SEQUENCE [LARGE SCALE GENOMIC DNA]</scope>
    <source>
        <strain evidence="2">cv. UVA1</strain>
    </source>
</reference>
<evidence type="ECO:0000313" key="2">
    <source>
        <dbReference type="Proteomes" id="UP000325081"/>
    </source>
</evidence>
<evidence type="ECO:0000313" key="1">
    <source>
        <dbReference type="EMBL" id="GER57639.1"/>
    </source>
</evidence>
<dbReference type="Proteomes" id="UP000325081">
    <property type="component" value="Unassembled WGS sequence"/>
</dbReference>
<gene>
    <name evidence="1" type="ORF">STAS_35459</name>
</gene>
<feature type="non-terminal residue" evidence="1">
    <location>
        <position position="133"/>
    </location>
</feature>
<accession>A0A5A7RKG6</accession>
<keyword evidence="2" id="KW-1185">Reference proteome</keyword>
<feature type="non-terminal residue" evidence="1">
    <location>
        <position position="1"/>
    </location>
</feature>
<dbReference type="AlphaFoldDB" id="A0A5A7RKG6"/>
<organism evidence="1 2">
    <name type="scientific">Striga asiatica</name>
    <name type="common">Asiatic witchweed</name>
    <name type="synonym">Buchnera asiatica</name>
    <dbReference type="NCBI Taxonomy" id="4170"/>
    <lineage>
        <taxon>Eukaryota</taxon>
        <taxon>Viridiplantae</taxon>
        <taxon>Streptophyta</taxon>
        <taxon>Embryophyta</taxon>
        <taxon>Tracheophyta</taxon>
        <taxon>Spermatophyta</taxon>
        <taxon>Magnoliopsida</taxon>
        <taxon>eudicotyledons</taxon>
        <taxon>Gunneridae</taxon>
        <taxon>Pentapetalae</taxon>
        <taxon>asterids</taxon>
        <taxon>lamiids</taxon>
        <taxon>Lamiales</taxon>
        <taxon>Orobanchaceae</taxon>
        <taxon>Buchnereae</taxon>
        <taxon>Striga</taxon>
    </lineage>
</organism>
<name>A0A5A7RKG6_STRAF</name>
<dbReference type="EMBL" id="BKCP01013403">
    <property type="protein sequence ID" value="GER57639.1"/>
    <property type="molecule type" value="Genomic_DNA"/>
</dbReference>
<proteinExistence type="predicted"/>
<sequence>DYHRYASVWIRRPSYTQAELVVPQPVAPFPHQYFSFDDFKILVTGPQPYEHLSGLGVCNPFTRTTLEYLERIANSETRKMLEEIIDIYRLKEILEKMLYKNLRKTHFFIDGGKSTEYDGFRMIIYQLWLLRPS</sequence>
<protein>
    <submittedName>
        <fullName evidence="1">Uncharacterized protein</fullName>
    </submittedName>
</protein>